<protein>
    <recommendedName>
        <fullName evidence="2">Methyltransferase type 11 domain-containing protein</fullName>
    </recommendedName>
</protein>
<dbReference type="InterPro" id="IPR013216">
    <property type="entry name" value="Methyltransf_11"/>
</dbReference>
<feature type="domain" description="Methyltransferase type 11" evidence="2">
    <location>
        <begin position="57"/>
        <end position="152"/>
    </location>
</feature>
<dbReference type="PANTHER" id="PTHR44068">
    <property type="entry name" value="ZGC:194242"/>
    <property type="match status" value="1"/>
</dbReference>
<keyword evidence="4" id="KW-1185">Reference proteome</keyword>
<name>A0A640SUM2_9ACTN</name>
<evidence type="ECO:0000259" key="2">
    <source>
        <dbReference type="Pfam" id="PF08241"/>
    </source>
</evidence>
<dbReference type="InterPro" id="IPR050447">
    <property type="entry name" value="Erg6_SMT_methyltransf"/>
</dbReference>
<comment type="caution">
    <text evidence="3">The sequence shown here is derived from an EMBL/GenBank/DDBJ whole genome shotgun (WGS) entry which is preliminary data.</text>
</comment>
<keyword evidence="1" id="KW-0808">Transferase</keyword>
<dbReference type="InterPro" id="IPR029063">
    <property type="entry name" value="SAM-dependent_MTases_sf"/>
</dbReference>
<proteinExistence type="predicted"/>
<sequence length="207" mass="23125">MSPCRVVVTAAAPYARRMTSMNRYHQWLCNSRMWARAVEKDLLPWALEDVQLGADTLEIGPGYGATTRVLARRAGGRLSVLEVDGGAAERLRAEYGDRVDVVHGDGCAMPFPEGRFDAVLCFTMLHHVPSPRQQDQLFAEAFRVLRPGGVFAGCDGRASRGFRLIHLWDTYVPVPPRTLPDRLRAAGFSTPDISLRNDNFRFRAVRP</sequence>
<evidence type="ECO:0000313" key="4">
    <source>
        <dbReference type="Proteomes" id="UP000430079"/>
    </source>
</evidence>
<organism evidence="3 4">
    <name type="scientific">Streptomyces glebosus</name>
    <dbReference type="NCBI Taxonomy" id="249580"/>
    <lineage>
        <taxon>Bacteria</taxon>
        <taxon>Bacillati</taxon>
        <taxon>Actinomycetota</taxon>
        <taxon>Actinomycetes</taxon>
        <taxon>Kitasatosporales</taxon>
        <taxon>Streptomycetaceae</taxon>
        <taxon>Streptomyces</taxon>
    </lineage>
</organism>
<evidence type="ECO:0000256" key="1">
    <source>
        <dbReference type="ARBA" id="ARBA00022679"/>
    </source>
</evidence>
<evidence type="ECO:0000313" key="3">
    <source>
        <dbReference type="EMBL" id="GFE14718.1"/>
    </source>
</evidence>
<reference evidence="3 4" key="1">
    <citation type="submission" date="2019-12" db="EMBL/GenBank/DDBJ databases">
        <title>Whole genome shotgun sequence of Streptomyces hygroscopicus subsp. glebosus NBRC 13786.</title>
        <authorList>
            <person name="Ichikawa N."/>
            <person name="Kimura A."/>
            <person name="Kitahashi Y."/>
            <person name="Komaki H."/>
            <person name="Tamura T."/>
        </authorList>
    </citation>
    <scope>NUCLEOTIDE SEQUENCE [LARGE SCALE GENOMIC DNA]</scope>
    <source>
        <strain evidence="3 4">NBRC 13786</strain>
    </source>
</reference>
<dbReference type="PANTHER" id="PTHR44068:SF11">
    <property type="entry name" value="GERANYL DIPHOSPHATE 2-C-METHYLTRANSFERASE"/>
    <property type="match status" value="1"/>
</dbReference>
<dbReference type="GO" id="GO:0008757">
    <property type="term" value="F:S-adenosylmethionine-dependent methyltransferase activity"/>
    <property type="evidence" value="ECO:0007669"/>
    <property type="project" value="InterPro"/>
</dbReference>
<dbReference type="CDD" id="cd02440">
    <property type="entry name" value="AdoMet_MTases"/>
    <property type="match status" value="1"/>
</dbReference>
<dbReference type="Gene3D" id="3.40.50.150">
    <property type="entry name" value="Vaccinia Virus protein VP39"/>
    <property type="match status" value="1"/>
</dbReference>
<dbReference type="Proteomes" id="UP000430079">
    <property type="component" value="Unassembled WGS sequence"/>
</dbReference>
<dbReference type="AlphaFoldDB" id="A0A640SUM2"/>
<dbReference type="Pfam" id="PF08241">
    <property type="entry name" value="Methyltransf_11"/>
    <property type="match status" value="1"/>
</dbReference>
<dbReference type="SUPFAM" id="SSF53335">
    <property type="entry name" value="S-adenosyl-L-methionine-dependent methyltransferases"/>
    <property type="match status" value="1"/>
</dbReference>
<accession>A0A640SUM2</accession>
<gene>
    <name evidence="3" type="ORF">Sgleb_27650</name>
</gene>
<dbReference type="EMBL" id="BLIO01000001">
    <property type="protein sequence ID" value="GFE14718.1"/>
    <property type="molecule type" value="Genomic_DNA"/>
</dbReference>